<feature type="compositionally biased region" description="Low complexity" evidence="1">
    <location>
        <begin position="234"/>
        <end position="244"/>
    </location>
</feature>
<evidence type="ECO:0000256" key="1">
    <source>
        <dbReference type="SAM" id="MobiDB-lite"/>
    </source>
</evidence>
<name>A0A1H4TJ22_9BRAD</name>
<proteinExistence type="predicted"/>
<dbReference type="AlphaFoldDB" id="A0A1H4TJ22"/>
<sequence>MAEEAFALSPISARAALPSEEDYAAISAAFMETSRGRWFLGEYAKRNRNADTRMVLDAVARIEDSLSAQRQAAAAAIRDEQLAQALAALRGAIEAAQATAIAALDGISFEPNLAPVRKGVRVIREISWRLREIGNDGRICDIIDSQASAIEAGATEVSMDDAKAVLDAAFAALARRLSEFDPDQAETPVAEAPVAEPSASAPSPQPVAESAAPDATIAATPPAPPQEAIATPPAEAAMPASTPSIEAAATPEPSEAWIKAEAALAEAEAAELARVTEAAADAQDEAVLDLIAMEMGAPDPIDEEAIAEEMRLAEEMRVAEAMADEPEMVAPAIQPEPAPAPEPKVEVKVEPPPMAAAPIAAALVAAVPTTVPPPLPPAVEAAVAPAAELSLGSTIIASGLLKKPSVAANDPLAPIRRMSQVERIAFFS</sequence>
<feature type="region of interest" description="Disordered" evidence="1">
    <location>
        <begin position="182"/>
        <end position="229"/>
    </location>
</feature>
<dbReference type="OrthoDB" id="7269965at2"/>
<organism evidence="2 3">
    <name type="scientific">Bradyrhizobium erythrophlei</name>
    <dbReference type="NCBI Taxonomy" id="1437360"/>
    <lineage>
        <taxon>Bacteria</taxon>
        <taxon>Pseudomonadati</taxon>
        <taxon>Pseudomonadota</taxon>
        <taxon>Alphaproteobacteria</taxon>
        <taxon>Hyphomicrobiales</taxon>
        <taxon>Nitrobacteraceae</taxon>
        <taxon>Bradyrhizobium</taxon>
    </lineage>
</organism>
<protein>
    <submittedName>
        <fullName evidence="2">Uncharacterized protein</fullName>
    </submittedName>
</protein>
<feature type="compositionally biased region" description="Low complexity" evidence="1">
    <location>
        <begin position="185"/>
        <end position="229"/>
    </location>
</feature>
<accession>A0A1H4TJ22</accession>
<feature type="region of interest" description="Disordered" evidence="1">
    <location>
        <begin position="234"/>
        <end position="253"/>
    </location>
</feature>
<dbReference type="EMBL" id="FNTH01000001">
    <property type="protein sequence ID" value="SEC56248.1"/>
    <property type="molecule type" value="Genomic_DNA"/>
</dbReference>
<evidence type="ECO:0000313" key="2">
    <source>
        <dbReference type="EMBL" id="SEC56248.1"/>
    </source>
</evidence>
<reference evidence="2 3" key="1">
    <citation type="submission" date="2016-10" db="EMBL/GenBank/DDBJ databases">
        <authorList>
            <person name="de Groot N.N."/>
        </authorList>
    </citation>
    <scope>NUCLEOTIDE SEQUENCE [LARGE SCALE GENOMIC DNA]</scope>
    <source>
        <strain evidence="2 3">MT12</strain>
    </source>
</reference>
<dbReference type="Proteomes" id="UP000198992">
    <property type="component" value="Unassembled WGS sequence"/>
</dbReference>
<evidence type="ECO:0000313" key="3">
    <source>
        <dbReference type="Proteomes" id="UP000198992"/>
    </source>
</evidence>
<dbReference type="RefSeq" id="WP_092115463.1">
    <property type="nucleotide sequence ID" value="NZ_FNTH01000001.1"/>
</dbReference>
<gene>
    <name evidence="2" type="ORF">SAMN05444164_2146</name>
</gene>